<protein>
    <recommendedName>
        <fullName evidence="3">Small CPxCG-related zinc finger protein</fullName>
    </recommendedName>
</protein>
<dbReference type="OrthoDB" id="3578149at2"/>
<evidence type="ECO:0000313" key="2">
    <source>
        <dbReference type="Proteomes" id="UP000284057"/>
    </source>
</evidence>
<dbReference type="AlphaFoldDB" id="A0A418KRT6"/>
<comment type="caution">
    <text evidence="1">The sequence shown here is derived from an EMBL/GenBank/DDBJ whole genome shotgun (WGS) entry which is preliminary data.</text>
</comment>
<organism evidence="1 2">
    <name type="scientific">Jiangella rhizosphaerae</name>
    <dbReference type="NCBI Taxonomy" id="2293569"/>
    <lineage>
        <taxon>Bacteria</taxon>
        <taxon>Bacillati</taxon>
        <taxon>Actinomycetota</taxon>
        <taxon>Actinomycetes</taxon>
        <taxon>Jiangellales</taxon>
        <taxon>Jiangellaceae</taxon>
        <taxon>Jiangella</taxon>
    </lineage>
</organism>
<evidence type="ECO:0000313" key="1">
    <source>
        <dbReference type="EMBL" id="RIQ26068.1"/>
    </source>
</evidence>
<keyword evidence="2" id="KW-1185">Reference proteome</keyword>
<name>A0A418KRT6_9ACTN</name>
<gene>
    <name evidence="1" type="ORF">DY240_10930</name>
</gene>
<accession>A0A418KRT6</accession>
<sequence>MTTTTGDSRVSEAVACALCGTTTDDVPLTWVSSVERGRTVYYCDRCARDNLRSIEARLDSSWW</sequence>
<dbReference type="EMBL" id="QUAL01000100">
    <property type="protein sequence ID" value="RIQ26068.1"/>
    <property type="molecule type" value="Genomic_DNA"/>
</dbReference>
<reference evidence="1 2" key="1">
    <citation type="submission" date="2018-09" db="EMBL/GenBank/DDBJ databases">
        <title>Isolation, diversity and antifungal activity of actinobacteria from wheat.</title>
        <authorList>
            <person name="Han C."/>
        </authorList>
    </citation>
    <scope>NUCLEOTIDE SEQUENCE [LARGE SCALE GENOMIC DNA]</scope>
    <source>
        <strain evidence="1 2">NEAU-YY265</strain>
    </source>
</reference>
<dbReference type="Proteomes" id="UP000284057">
    <property type="component" value="Unassembled WGS sequence"/>
</dbReference>
<proteinExistence type="predicted"/>
<evidence type="ECO:0008006" key="3">
    <source>
        <dbReference type="Google" id="ProtNLM"/>
    </source>
</evidence>